<dbReference type="InterPro" id="IPR003593">
    <property type="entry name" value="AAA+_ATPase"/>
</dbReference>
<evidence type="ECO:0000256" key="1">
    <source>
        <dbReference type="ARBA" id="ARBA00022741"/>
    </source>
</evidence>
<reference evidence="5" key="1">
    <citation type="submission" date="2017-05" db="EMBL/GenBank/DDBJ databases">
        <title>Dechlorination kinetics govern the competition between two new strains of the genus Sulfurospirillum.</title>
        <authorList>
            <person name="Buttet G.F."/>
            <person name="Murray A.M."/>
            <person name="Goris T."/>
            <person name="Burion M."/>
            <person name="Lin B."/>
            <person name="Rolle M."/>
            <person name="Maillard J."/>
        </authorList>
    </citation>
    <scope>NUCLEOTIDE SEQUENCE [LARGE SCALE GENOMIC DNA]</scope>
    <source>
        <strain evidence="5">SL2-1</strain>
    </source>
</reference>
<dbReference type="PANTHER" id="PTHR24220">
    <property type="entry name" value="IMPORT ATP-BINDING PROTEIN"/>
    <property type="match status" value="1"/>
</dbReference>
<accession>A0A1Y0HNE0</accession>
<dbReference type="PROSITE" id="PS50893">
    <property type="entry name" value="ABC_TRANSPORTER_2"/>
    <property type="match status" value="1"/>
</dbReference>
<evidence type="ECO:0000313" key="4">
    <source>
        <dbReference type="EMBL" id="ARU48835.1"/>
    </source>
</evidence>
<dbReference type="GO" id="GO:0022857">
    <property type="term" value="F:transmembrane transporter activity"/>
    <property type="evidence" value="ECO:0007669"/>
    <property type="project" value="TreeGrafter"/>
</dbReference>
<feature type="domain" description="ABC transporter" evidence="3">
    <location>
        <begin position="6"/>
        <end position="194"/>
    </location>
</feature>
<dbReference type="RefSeq" id="WP_087438678.1">
    <property type="nucleotide sequence ID" value="NZ_CP021416.1"/>
</dbReference>
<proteinExistence type="predicted"/>
<dbReference type="AlphaFoldDB" id="A0A1Y0HNE0"/>
<dbReference type="Proteomes" id="UP000196005">
    <property type="component" value="Chromosome"/>
</dbReference>
<gene>
    <name evidence="4" type="ORF">Sdiek1_1674</name>
</gene>
<dbReference type="InterPro" id="IPR027417">
    <property type="entry name" value="P-loop_NTPase"/>
</dbReference>
<dbReference type="GO" id="GO:0005886">
    <property type="term" value="C:plasma membrane"/>
    <property type="evidence" value="ECO:0007669"/>
    <property type="project" value="TreeGrafter"/>
</dbReference>
<dbReference type="EMBL" id="CP021416">
    <property type="protein sequence ID" value="ARU48835.1"/>
    <property type="molecule type" value="Genomic_DNA"/>
</dbReference>
<dbReference type="Pfam" id="PF00005">
    <property type="entry name" value="ABC_tran"/>
    <property type="match status" value="1"/>
</dbReference>
<sequence length="194" mass="21495">MSQEVLRIENLSFAYPNSKLLYDNFSLHVKVGEVVAILGASGSGKSTLFELIAGNLKAKSGTIHAMKLSQIFQDPYTSFHPTYTIVNQISDVAPLHDLHQLCDALDLDTEVLAQKPHQLSGGQLQRCSILRALLMKPALILADEPTSALDNITGLHVMQLLMQFLDRIGILLITHDKDLASWCSDRMIELKETK</sequence>
<evidence type="ECO:0000313" key="5">
    <source>
        <dbReference type="Proteomes" id="UP000196005"/>
    </source>
</evidence>
<organism evidence="4 5">
    <name type="scientific">Sulfurospirillum diekertiae</name>
    <dbReference type="NCBI Taxonomy" id="1854492"/>
    <lineage>
        <taxon>Bacteria</taxon>
        <taxon>Pseudomonadati</taxon>
        <taxon>Campylobacterota</taxon>
        <taxon>Epsilonproteobacteria</taxon>
        <taxon>Campylobacterales</taxon>
        <taxon>Sulfurospirillaceae</taxon>
        <taxon>Sulfurospirillum</taxon>
    </lineage>
</organism>
<dbReference type="KEGG" id="suls:Sdiek1_1674"/>
<dbReference type="SUPFAM" id="SSF52540">
    <property type="entry name" value="P-loop containing nucleoside triphosphate hydrolases"/>
    <property type="match status" value="1"/>
</dbReference>
<protein>
    <submittedName>
        <fullName evidence="4">Oligopeptide transport ATP-binding protein OppF</fullName>
    </submittedName>
</protein>
<dbReference type="OrthoDB" id="9809450at2"/>
<dbReference type="Gene3D" id="3.40.50.300">
    <property type="entry name" value="P-loop containing nucleotide triphosphate hydrolases"/>
    <property type="match status" value="1"/>
</dbReference>
<keyword evidence="1" id="KW-0547">Nucleotide-binding</keyword>
<dbReference type="GO" id="GO:0005524">
    <property type="term" value="F:ATP binding"/>
    <property type="evidence" value="ECO:0007669"/>
    <property type="project" value="UniProtKB-KW"/>
</dbReference>
<dbReference type="SMART" id="SM00382">
    <property type="entry name" value="AAA"/>
    <property type="match status" value="1"/>
</dbReference>
<evidence type="ECO:0000259" key="3">
    <source>
        <dbReference type="PROSITE" id="PS50893"/>
    </source>
</evidence>
<name>A0A1Y0HNE0_9BACT</name>
<dbReference type="InterPro" id="IPR003439">
    <property type="entry name" value="ABC_transporter-like_ATP-bd"/>
</dbReference>
<keyword evidence="2 4" id="KW-0067">ATP-binding</keyword>
<dbReference type="GO" id="GO:0016887">
    <property type="term" value="F:ATP hydrolysis activity"/>
    <property type="evidence" value="ECO:0007669"/>
    <property type="project" value="InterPro"/>
</dbReference>
<evidence type="ECO:0000256" key="2">
    <source>
        <dbReference type="ARBA" id="ARBA00022840"/>
    </source>
</evidence>
<keyword evidence="5" id="KW-1185">Reference proteome</keyword>
<dbReference type="InterPro" id="IPR015854">
    <property type="entry name" value="ABC_transpr_LolD-like"/>
</dbReference>